<evidence type="ECO:0000313" key="1">
    <source>
        <dbReference type="EMBL" id="EWS74652.1"/>
    </source>
</evidence>
<gene>
    <name evidence="1" type="ORF">TTHERM_001328951</name>
</gene>
<proteinExistence type="predicted"/>
<dbReference type="RefSeq" id="XP_012652813.1">
    <property type="nucleotide sequence ID" value="XM_012797359.1"/>
</dbReference>
<name>W7XBE1_TETTS</name>
<protein>
    <submittedName>
        <fullName evidence="1">Uncharacterized protein</fullName>
    </submittedName>
</protein>
<dbReference type="GeneID" id="24442170"/>
<sequence>MREQQKMIKIFTQFLKPMCKKQIFFSNNLQLFLRQMKLQMHFPKNICFHFQLICQMLVSQPFQMVKYKLSQSKIKFMLNLIHNFLRLMATILQTSQIHLKTIKRYLKFKLKQIVKDVLLYKIVLKSKMQLYKTQIQFKETTCKKAQLANKKQSAHFKMPTVLSSLKDQIIHYLYLKIIQAYIFMIQIKKFQQMPNLNRHLVIPLFYKHLIMIERRELQQFSMVQLMVFFNQQQYAQIQHKIQLLKNIILNMISLIMPKFHIK</sequence>
<organism evidence="1 2">
    <name type="scientific">Tetrahymena thermophila (strain SB210)</name>
    <dbReference type="NCBI Taxonomy" id="312017"/>
    <lineage>
        <taxon>Eukaryota</taxon>
        <taxon>Sar</taxon>
        <taxon>Alveolata</taxon>
        <taxon>Ciliophora</taxon>
        <taxon>Intramacronucleata</taxon>
        <taxon>Oligohymenophorea</taxon>
        <taxon>Hymenostomatida</taxon>
        <taxon>Tetrahymenina</taxon>
        <taxon>Tetrahymenidae</taxon>
        <taxon>Tetrahymena</taxon>
    </lineage>
</organism>
<evidence type="ECO:0000313" key="2">
    <source>
        <dbReference type="Proteomes" id="UP000009168"/>
    </source>
</evidence>
<dbReference type="Proteomes" id="UP000009168">
    <property type="component" value="Unassembled WGS sequence"/>
</dbReference>
<keyword evidence="2" id="KW-1185">Reference proteome</keyword>
<dbReference type="AlphaFoldDB" id="W7XBE1"/>
<dbReference type="EMBL" id="GG662713">
    <property type="protein sequence ID" value="EWS74652.1"/>
    <property type="molecule type" value="Genomic_DNA"/>
</dbReference>
<reference evidence="2" key="1">
    <citation type="journal article" date="2006" name="PLoS Biol.">
        <title>Macronuclear genome sequence of the ciliate Tetrahymena thermophila, a model eukaryote.</title>
        <authorList>
            <person name="Eisen J.A."/>
            <person name="Coyne R.S."/>
            <person name="Wu M."/>
            <person name="Wu D."/>
            <person name="Thiagarajan M."/>
            <person name="Wortman J.R."/>
            <person name="Badger J.H."/>
            <person name="Ren Q."/>
            <person name="Amedeo P."/>
            <person name="Jones K.M."/>
            <person name="Tallon L.J."/>
            <person name="Delcher A.L."/>
            <person name="Salzberg S.L."/>
            <person name="Silva J.C."/>
            <person name="Haas B.J."/>
            <person name="Majoros W.H."/>
            <person name="Farzad M."/>
            <person name="Carlton J.M."/>
            <person name="Smith R.K. Jr."/>
            <person name="Garg J."/>
            <person name="Pearlman R.E."/>
            <person name="Karrer K.M."/>
            <person name="Sun L."/>
            <person name="Manning G."/>
            <person name="Elde N.C."/>
            <person name="Turkewitz A.P."/>
            <person name="Asai D.J."/>
            <person name="Wilkes D.E."/>
            <person name="Wang Y."/>
            <person name="Cai H."/>
            <person name="Collins K."/>
            <person name="Stewart B.A."/>
            <person name="Lee S.R."/>
            <person name="Wilamowska K."/>
            <person name="Weinberg Z."/>
            <person name="Ruzzo W.L."/>
            <person name="Wloga D."/>
            <person name="Gaertig J."/>
            <person name="Frankel J."/>
            <person name="Tsao C.-C."/>
            <person name="Gorovsky M.A."/>
            <person name="Keeling P.J."/>
            <person name="Waller R.F."/>
            <person name="Patron N.J."/>
            <person name="Cherry J.M."/>
            <person name="Stover N.A."/>
            <person name="Krieger C.J."/>
            <person name="del Toro C."/>
            <person name="Ryder H.F."/>
            <person name="Williamson S.C."/>
            <person name="Barbeau R.A."/>
            <person name="Hamilton E.P."/>
            <person name="Orias E."/>
        </authorList>
    </citation>
    <scope>NUCLEOTIDE SEQUENCE [LARGE SCALE GENOMIC DNA]</scope>
    <source>
        <strain evidence="2">SB210</strain>
    </source>
</reference>
<accession>W7XBE1</accession>
<dbReference type="KEGG" id="tet:TTHERM_001328951"/>
<dbReference type="InParanoid" id="W7XBE1"/>